<evidence type="ECO:0000259" key="1">
    <source>
        <dbReference type="SMART" id="SM00881"/>
    </source>
</evidence>
<dbReference type="Gene3D" id="3.40.50.720">
    <property type="entry name" value="NAD(P)-binding Rossmann-like Domain"/>
    <property type="match status" value="1"/>
</dbReference>
<dbReference type="STRING" id="1641875.XM53_10015"/>
<dbReference type="SUPFAM" id="SSF51735">
    <property type="entry name" value="NAD(P)-binding Rossmann-fold domains"/>
    <property type="match status" value="1"/>
</dbReference>
<evidence type="ECO:0000313" key="3">
    <source>
        <dbReference type="Proteomes" id="UP000051295"/>
    </source>
</evidence>
<organism evidence="2 3">
    <name type="scientific">Roseovarius atlanticus</name>
    <dbReference type="NCBI Taxonomy" id="1641875"/>
    <lineage>
        <taxon>Bacteria</taxon>
        <taxon>Pseudomonadati</taxon>
        <taxon>Pseudomonadota</taxon>
        <taxon>Alphaproteobacteria</taxon>
        <taxon>Rhodobacterales</taxon>
        <taxon>Roseobacteraceae</taxon>
        <taxon>Roseovarius</taxon>
    </lineage>
</organism>
<dbReference type="PANTHER" id="PTHR33303">
    <property type="entry name" value="CYTOPLASMIC PROTEIN-RELATED"/>
    <property type="match status" value="1"/>
</dbReference>
<dbReference type="RefSeq" id="WP_057792861.1">
    <property type="nucleotide sequence ID" value="NZ_LAXJ01000008.1"/>
</dbReference>
<sequence>MNEQYKDSDLRDILKRTKRIAVVGVSMNEVRPSFYVARYLKLKGFDVVPVNPAHAGKTAFGATVLGSLSDVEVGVDMVDIFRRSEHVPPVVEEALERFPGLQTIWMQIGVWHEEAAEKARARGVDVVMNRCPKIEYQRLFGELRMGGFNTGVISSKL</sequence>
<comment type="caution">
    <text evidence="2">The sequence shown here is derived from an EMBL/GenBank/DDBJ whole genome shotgun (WGS) entry which is preliminary data.</text>
</comment>
<keyword evidence="3" id="KW-1185">Reference proteome</keyword>
<proteinExistence type="predicted"/>
<feature type="domain" description="CoA-binding" evidence="1">
    <location>
        <begin position="13"/>
        <end position="110"/>
    </location>
</feature>
<name>A0A0T5NVD0_9RHOB</name>
<reference evidence="2 3" key="1">
    <citation type="submission" date="2015-04" db="EMBL/GenBank/DDBJ databases">
        <title>The draft genome sequence of Roseovarius sp.R12b.</title>
        <authorList>
            <person name="Li G."/>
            <person name="Lai Q."/>
            <person name="Shao Z."/>
            <person name="Yan P."/>
        </authorList>
    </citation>
    <scope>NUCLEOTIDE SEQUENCE [LARGE SCALE GENOMIC DNA]</scope>
    <source>
        <strain evidence="2 3">R12B</strain>
    </source>
</reference>
<dbReference type="InterPro" id="IPR036291">
    <property type="entry name" value="NAD(P)-bd_dom_sf"/>
</dbReference>
<dbReference type="Pfam" id="PF13380">
    <property type="entry name" value="CoA_binding_2"/>
    <property type="match status" value="1"/>
</dbReference>
<dbReference type="AlphaFoldDB" id="A0A0T5NVD0"/>
<dbReference type="EMBL" id="LAXJ01000008">
    <property type="protein sequence ID" value="KRS12887.1"/>
    <property type="molecule type" value="Genomic_DNA"/>
</dbReference>
<dbReference type="PANTHER" id="PTHR33303:SF2">
    <property type="entry name" value="COA-BINDING DOMAIN-CONTAINING PROTEIN"/>
    <property type="match status" value="1"/>
</dbReference>
<accession>A0A0T5NVD0</accession>
<dbReference type="InterPro" id="IPR003781">
    <property type="entry name" value="CoA-bd"/>
</dbReference>
<evidence type="ECO:0000313" key="2">
    <source>
        <dbReference type="EMBL" id="KRS12887.1"/>
    </source>
</evidence>
<dbReference type="Proteomes" id="UP000051295">
    <property type="component" value="Unassembled WGS sequence"/>
</dbReference>
<dbReference type="PATRIC" id="fig|1641875.4.peg.4419"/>
<protein>
    <submittedName>
        <fullName evidence="2">CoA-binding protein</fullName>
    </submittedName>
</protein>
<dbReference type="OrthoDB" id="9804695at2"/>
<dbReference type="SMART" id="SM00881">
    <property type="entry name" value="CoA_binding"/>
    <property type="match status" value="1"/>
</dbReference>
<gene>
    <name evidence="2" type="ORF">XM53_10015</name>
</gene>